<keyword evidence="2" id="KW-0812">Transmembrane</keyword>
<feature type="region of interest" description="Disordered" evidence="1">
    <location>
        <begin position="38"/>
        <end position="66"/>
    </location>
</feature>
<dbReference type="EMBL" id="JADOTX010000001">
    <property type="protein sequence ID" value="MBG6070055.1"/>
    <property type="molecule type" value="Genomic_DNA"/>
</dbReference>
<dbReference type="Proteomes" id="UP000614915">
    <property type="component" value="Unassembled WGS sequence"/>
</dbReference>
<accession>A0ABS0JSN7</accession>
<feature type="compositionally biased region" description="Basic and acidic residues" evidence="1">
    <location>
        <begin position="52"/>
        <end position="66"/>
    </location>
</feature>
<organism evidence="3 4">
    <name type="scientific">Micromonospora ureilytica</name>
    <dbReference type="NCBI Taxonomy" id="709868"/>
    <lineage>
        <taxon>Bacteria</taxon>
        <taxon>Bacillati</taxon>
        <taxon>Actinomycetota</taxon>
        <taxon>Actinomycetes</taxon>
        <taxon>Micromonosporales</taxon>
        <taxon>Micromonosporaceae</taxon>
        <taxon>Micromonospora</taxon>
    </lineage>
</organism>
<dbReference type="RefSeq" id="WP_196929829.1">
    <property type="nucleotide sequence ID" value="NZ_JADOTX010000001.1"/>
</dbReference>
<name>A0ABS0JSN7_9ACTN</name>
<feature type="transmembrane region" description="Helical" evidence="2">
    <location>
        <begin position="6"/>
        <end position="29"/>
    </location>
</feature>
<keyword evidence="2" id="KW-1133">Transmembrane helix</keyword>
<proteinExistence type="predicted"/>
<keyword evidence="4" id="KW-1185">Reference proteome</keyword>
<evidence type="ECO:0000313" key="4">
    <source>
        <dbReference type="Proteomes" id="UP000614915"/>
    </source>
</evidence>
<protein>
    <submittedName>
        <fullName evidence="3">Uncharacterized protein</fullName>
    </submittedName>
</protein>
<reference evidence="3 4" key="1">
    <citation type="submission" date="2020-11" db="EMBL/GenBank/DDBJ databases">
        <title>Sequencing the genomes of 1000 actinobacteria strains.</title>
        <authorList>
            <person name="Klenk H.-P."/>
        </authorList>
    </citation>
    <scope>NUCLEOTIDE SEQUENCE [LARGE SCALE GENOMIC DNA]</scope>
    <source>
        <strain evidence="3 4">DSM 101692</strain>
    </source>
</reference>
<keyword evidence="2" id="KW-0472">Membrane</keyword>
<evidence type="ECO:0000256" key="2">
    <source>
        <dbReference type="SAM" id="Phobius"/>
    </source>
</evidence>
<gene>
    <name evidence="3" type="ORF">IW248_006342</name>
</gene>
<evidence type="ECO:0000313" key="3">
    <source>
        <dbReference type="EMBL" id="MBG6070055.1"/>
    </source>
</evidence>
<evidence type="ECO:0000256" key="1">
    <source>
        <dbReference type="SAM" id="MobiDB-lite"/>
    </source>
</evidence>
<comment type="caution">
    <text evidence="3">The sequence shown here is derived from an EMBL/GenBank/DDBJ whole genome shotgun (WGS) entry which is preliminary data.</text>
</comment>
<sequence length="66" mass="7279">MNEYELLLLIVGGGVAVPTTVFLIARALVHRNDERYGQASAAQGRLQVANAEARRRAAQRTKEMAR</sequence>